<reference evidence="3 4" key="1">
    <citation type="journal article" date="2014" name="Genome Biol.">
        <title>Transcriptome and methylome profiling reveals relics of genome dominance in the mesopolyploid Brassica oleracea.</title>
        <authorList>
            <person name="Parkin I.A."/>
            <person name="Koh C."/>
            <person name="Tang H."/>
            <person name="Robinson S.J."/>
            <person name="Kagale S."/>
            <person name="Clarke W.E."/>
            <person name="Town C.D."/>
            <person name="Nixon J."/>
            <person name="Krishnakumar V."/>
            <person name="Bidwell S.L."/>
            <person name="Denoeud F."/>
            <person name="Belcram H."/>
            <person name="Links M.G."/>
            <person name="Just J."/>
            <person name="Clarke C."/>
            <person name="Bender T."/>
            <person name="Huebert T."/>
            <person name="Mason A.S."/>
            <person name="Pires J.C."/>
            <person name="Barker G."/>
            <person name="Moore J."/>
            <person name="Walley P.G."/>
            <person name="Manoli S."/>
            <person name="Batley J."/>
            <person name="Edwards D."/>
            <person name="Nelson M.N."/>
            <person name="Wang X."/>
            <person name="Paterson A.H."/>
            <person name="King G."/>
            <person name="Bancroft I."/>
            <person name="Chalhoub B."/>
            <person name="Sharpe A.G."/>
        </authorList>
    </citation>
    <scope>NUCLEOTIDE SEQUENCE</scope>
    <source>
        <strain evidence="3 4">cv. TO1000</strain>
    </source>
</reference>
<dbReference type="HOGENOM" id="CLU_012390_5_3_1"/>
<feature type="region of interest" description="Disordered" evidence="1">
    <location>
        <begin position="191"/>
        <end position="242"/>
    </location>
</feature>
<accession>A0A0D3BVM1</accession>
<dbReference type="PROSITE" id="PS50090">
    <property type="entry name" value="MYB_LIKE"/>
    <property type="match status" value="1"/>
</dbReference>
<dbReference type="InterPro" id="IPR006912">
    <property type="entry name" value="Harbinger_derived_prot"/>
</dbReference>
<dbReference type="EnsemblPlants" id="Bo4g092500.1">
    <property type="protein sequence ID" value="Bo4g092500.1"/>
    <property type="gene ID" value="Bo4g092500"/>
</dbReference>
<evidence type="ECO:0000259" key="2">
    <source>
        <dbReference type="PROSITE" id="PS50090"/>
    </source>
</evidence>
<feature type="compositionally biased region" description="Basic and acidic residues" evidence="1">
    <location>
        <begin position="191"/>
        <end position="201"/>
    </location>
</feature>
<dbReference type="Pfam" id="PF14303">
    <property type="entry name" value="NAM-associated"/>
    <property type="match status" value="1"/>
</dbReference>
<evidence type="ECO:0000313" key="3">
    <source>
        <dbReference type="EnsemblPlants" id="Bo4g092500.1"/>
    </source>
</evidence>
<dbReference type="PANTHER" id="PTHR45023:SF4">
    <property type="entry name" value="GLYCINE-RICH PROTEIN-RELATED"/>
    <property type="match status" value="1"/>
</dbReference>
<protein>
    <recommendedName>
        <fullName evidence="2">Myb-like domain-containing protein</fullName>
    </recommendedName>
</protein>
<keyword evidence="4" id="KW-1185">Reference proteome</keyword>
<organism evidence="3 4">
    <name type="scientific">Brassica oleracea var. oleracea</name>
    <dbReference type="NCBI Taxonomy" id="109376"/>
    <lineage>
        <taxon>Eukaryota</taxon>
        <taxon>Viridiplantae</taxon>
        <taxon>Streptophyta</taxon>
        <taxon>Embryophyta</taxon>
        <taxon>Tracheophyta</taxon>
        <taxon>Spermatophyta</taxon>
        <taxon>Magnoliopsida</taxon>
        <taxon>eudicotyledons</taxon>
        <taxon>Gunneridae</taxon>
        <taxon>Pentapetalae</taxon>
        <taxon>rosids</taxon>
        <taxon>malvids</taxon>
        <taxon>Brassicales</taxon>
        <taxon>Brassicaceae</taxon>
        <taxon>Brassiceae</taxon>
        <taxon>Brassica</taxon>
    </lineage>
</organism>
<evidence type="ECO:0000256" key="1">
    <source>
        <dbReference type="SAM" id="MobiDB-lite"/>
    </source>
</evidence>
<dbReference type="InterPro" id="IPR001005">
    <property type="entry name" value="SANT/Myb"/>
</dbReference>
<proteinExistence type="predicted"/>
<dbReference type="AlphaFoldDB" id="A0A0D3BVM1"/>
<dbReference type="PANTHER" id="PTHR45023">
    <property type="match status" value="1"/>
</dbReference>
<dbReference type="Gramene" id="Bo4g092500.1">
    <property type="protein sequence ID" value="Bo4g092500.1"/>
    <property type="gene ID" value="Bo4g092500"/>
</dbReference>
<sequence length="505" mass="57482">MDFNPFQDSAKFVELLSSQQKVVFGSQGSASRSSSQVPFFIQGTEEGRDLPAERKERRAWTPTDDIVLISSWLNTSKDPVVGNEQKSVAFWTRVATYFSASPKLAGSEKREGPQCKQRWHKLNEAVCKFCGAYEAATREKNSGMNENDVVKLAQEIFFNNYKKKFTLEHAWKELRHDQKWCEVAAAKNESTSKRRKFEDGSHSASSQVPENPAAVDGTSRPPGVKASKARGKNPQAEEKRLSDFQSMWSIKQNDLAMKERLSKMRILENLLAKDPPLADYEEVIMKKLINELMSTTCHVLLCLHAFFGPPGTLNDINVLDRSPVFDDIIKGQAPNVTFSVNGREYHMAYYLTDGIYPKWATFIQSIPLPQGPKAVLFAQRQEAVRKDVERAFGVLQARFAIVKNAALFWDKVKIGKIMRACIILHNMIVEDERDGYTRYDLSEFQQGEDTGTPHVDLTYSTDIPSNVANMMGVRTRIRDRQMHQQLKDDLVEHVWLKFGRDEDNN</sequence>
<feature type="domain" description="Myb-like" evidence="2">
    <location>
        <begin position="52"/>
        <end position="123"/>
    </location>
</feature>
<name>A0A0D3BVM1_BRAOL</name>
<dbReference type="InterPro" id="IPR029466">
    <property type="entry name" value="NAM-associated_C"/>
</dbReference>
<reference evidence="3" key="2">
    <citation type="submission" date="2015-03" db="UniProtKB">
        <authorList>
            <consortium name="EnsemblPlants"/>
        </authorList>
    </citation>
    <scope>IDENTIFICATION</scope>
</reference>
<dbReference type="Proteomes" id="UP000032141">
    <property type="component" value="Chromosome C4"/>
</dbReference>
<evidence type="ECO:0000313" key="4">
    <source>
        <dbReference type="Proteomes" id="UP000032141"/>
    </source>
</evidence>
<dbReference type="Pfam" id="PF04827">
    <property type="entry name" value="Plant_tran"/>
    <property type="match status" value="1"/>
</dbReference>